<evidence type="ECO:0000313" key="3">
    <source>
        <dbReference type="Proteomes" id="UP000013117"/>
    </source>
</evidence>
<feature type="transmembrane region" description="Helical" evidence="1">
    <location>
        <begin position="153"/>
        <end position="171"/>
    </location>
</feature>
<evidence type="ECO:0000256" key="1">
    <source>
        <dbReference type="SAM" id="Phobius"/>
    </source>
</evidence>
<dbReference type="PATRIC" id="fig|1120926.3.peg.2648"/>
<accession>N8ZNF3</accession>
<feature type="transmembrane region" description="Helical" evidence="1">
    <location>
        <begin position="36"/>
        <end position="55"/>
    </location>
</feature>
<evidence type="ECO:0008006" key="4">
    <source>
        <dbReference type="Google" id="ProtNLM"/>
    </source>
</evidence>
<keyword evidence="1" id="KW-0812">Transmembrane</keyword>
<sequence length="173" mass="20250">MSYDTEKYKALFDYQKVQYDDERSRYSKLEDKSSKYLTSLTIVITAYTIIVGKFLSISNENINCLLFAIIVFFICFTFLMFCFAWLSIFKSLKLRETSKMPSDKELIEMFDNYPLASVYIYLSNLYDEGVVNYRNINADKSESMLEGYTEIKVAMLSFVITIFLIFLTMVATK</sequence>
<gene>
    <name evidence="2" type="ORF">F960_02737</name>
</gene>
<dbReference type="HOGENOM" id="CLU_109229_0_0_6"/>
<dbReference type="STRING" id="202952.GCA_000747725_00249"/>
<organism evidence="2 3">
    <name type="scientific">Acinetobacter gerneri DSM 14967 = CIP 107464 = MTCC 9824</name>
    <dbReference type="NCBI Taxonomy" id="1120926"/>
    <lineage>
        <taxon>Bacteria</taxon>
        <taxon>Pseudomonadati</taxon>
        <taxon>Pseudomonadota</taxon>
        <taxon>Gammaproteobacteria</taxon>
        <taxon>Moraxellales</taxon>
        <taxon>Moraxellaceae</taxon>
        <taxon>Acinetobacter</taxon>
    </lineage>
</organism>
<dbReference type="OrthoDB" id="6712519at2"/>
<dbReference type="AlphaFoldDB" id="N8ZNF3"/>
<name>N8ZNF3_9GAMM</name>
<keyword evidence="3" id="KW-1185">Reference proteome</keyword>
<keyword evidence="1" id="KW-0472">Membrane</keyword>
<dbReference type="EMBL" id="APPN01000071">
    <property type="protein sequence ID" value="ENV33015.1"/>
    <property type="molecule type" value="Genomic_DNA"/>
</dbReference>
<dbReference type="RefSeq" id="WP_004865560.1">
    <property type="nucleotide sequence ID" value="NZ_ASYY01000153.1"/>
</dbReference>
<dbReference type="Proteomes" id="UP000013117">
    <property type="component" value="Unassembled WGS sequence"/>
</dbReference>
<comment type="caution">
    <text evidence="2">The sequence shown here is derived from an EMBL/GenBank/DDBJ whole genome shotgun (WGS) entry which is preliminary data.</text>
</comment>
<dbReference type="GeneID" id="84210046"/>
<reference evidence="2 3" key="1">
    <citation type="submission" date="2013-02" db="EMBL/GenBank/DDBJ databases">
        <title>The Genome Sequence of Acinetobacter gerneri CIP 107464.</title>
        <authorList>
            <consortium name="The Broad Institute Genome Sequencing Platform"/>
            <consortium name="The Broad Institute Genome Sequencing Center for Infectious Disease"/>
            <person name="Cerqueira G."/>
            <person name="Feldgarden M."/>
            <person name="Courvalin P."/>
            <person name="Perichon B."/>
            <person name="Grillot-Courvalin C."/>
            <person name="Clermont D."/>
            <person name="Rocha E."/>
            <person name="Yoon E.-J."/>
            <person name="Nemec A."/>
            <person name="Walker B."/>
            <person name="Young S.K."/>
            <person name="Zeng Q."/>
            <person name="Gargeya S."/>
            <person name="Fitzgerald M."/>
            <person name="Haas B."/>
            <person name="Abouelleil A."/>
            <person name="Alvarado L."/>
            <person name="Arachchi H.M."/>
            <person name="Berlin A.M."/>
            <person name="Chapman S.B."/>
            <person name="Dewar J."/>
            <person name="Goldberg J."/>
            <person name="Griggs A."/>
            <person name="Gujja S."/>
            <person name="Hansen M."/>
            <person name="Howarth C."/>
            <person name="Imamovic A."/>
            <person name="Larimer J."/>
            <person name="McCowan C."/>
            <person name="Murphy C."/>
            <person name="Neiman D."/>
            <person name="Pearson M."/>
            <person name="Priest M."/>
            <person name="Roberts A."/>
            <person name="Saif S."/>
            <person name="Shea T."/>
            <person name="Sisk P."/>
            <person name="Sykes S."/>
            <person name="Wortman J."/>
            <person name="Nusbaum C."/>
            <person name="Birren B."/>
        </authorList>
    </citation>
    <scope>NUCLEOTIDE SEQUENCE [LARGE SCALE GENOMIC DNA]</scope>
    <source>
        <strain evidence="2 3">CIP 107464</strain>
    </source>
</reference>
<proteinExistence type="predicted"/>
<protein>
    <recommendedName>
        <fullName evidence="4">SMODS and SLOG-associating 2TM effector domain-containing protein</fullName>
    </recommendedName>
</protein>
<keyword evidence="1" id="KW-1133">Transmembrane helix</keyword>
<evidence type="ECO:0000313" key="2">
    <source>
        <dbReference type="EMBL" id="ENV33015.1"/>
    </source>
</evidence>
<feature type="transmembrane region" description="Helical" evidence="1">
    <location>
        <begin position="67"/>
        <end position="89"/>
    </location>
</feature>